<dbReference type="GO" id="GO:0044038">
    <property type="term" value="P:cell wall macromolecule biosynthetic process"/>
    <property type="evidence" value="ECO:0007669"/>
    <property type="project" value="InterPro"/>
</dbReference>
<gene>
    <name evidence="8" type="ORF">HAPAU_04600</name>
</gene>
<evidence type="ECO:0000313" key="9">
    <source>
        <dbReference type="Proteomes" id="UP000075321"/>
    </source>
</evidence>
<comment type="caution">
    <text evidence="8">The sequence shown here is derived from an EMBL/GenBank/DDBJ whole genome shotgun (WGS) entry which is preliminary data.</text>
</comment>
<evidence type="ECO:0000256" key="2">
    <source>
        <dbReference type="ARBA" id="ARBA00022679"/>
    </source>
</evidence>
<dbReference type="InterPro" id="IPR016181">
    <property type="entry name" value="Acyl_CoA_acyltransferase"/>
</dbReference>
<keyword evidence="9" id="KW-1185">Reference proteome</keyword>
<dbReference type="InterPro" id="IPR050644">
    <property type="entry name" value="PG_Glycine_Bridge_Synth"/>
</dbReference>
<dbReference type="InterPro" id="IPR003447">
    <property type="entry name" value="FEMABX"/>
</dbReference>
<evidence type="ECO:0000259" key="7">
    <source>
        <dbReference type="Pfam" id="PF13480"/>
    </source>
</evidence>
<dbReference type="EMBL" id="LTAZ01000001">
    <property type="protein sequence ID" value="KYH27790.1"/>
    <property type="molecule type" value="Genomic_DNA"/>
</dbReference>
<keyword evidence="6" id="KW-0961">Cell wall biogenesis/degradation</keyword>
<evidence type="ECO:0000256" key="6">
    <source>
        <dbReference type="ARBA" id="ARBA00023316"/>
    </source>
</evidence>
<keyword evidence="5" id="KW-0012">Acyltransferase</keyword>
<dbReference type="PANTHER" id="PTHR36174">
    <property type="entry name" value="LIPID II:GLYCINE GLYCYLTRANSFERASE"/>
    <property type="match status" value="1"/>
</dbReference>
<keyword evidence="2" id="KW-0808">Transferase</keyword>
<dbReference type="PATRIC" id="fig|1008153.3.peg.463"/>
<keyword evidence="4" id="KW-0573">Peptidoglycan synthesis</keyword>
<keyword evidence="3" id="KW-0133">Cell shape</keyword>
<evidence type="ECO:0000313" key="8">
    <source>
        <dbReference type="EMBL" id="KYH27790.1"/>
    </source>
</evidence>
<dbReference type="Proteomes" id="UP000075321">
    <property type="component" value="Unassembled WGS sequence"/>
</dbReference>
<dbReference type="OrthoDB" id="140543at2157"/>
<dbReference type="SUPFAM" id="SSF55729">
    <property type="entry name" value="Acyl-CoA N-acyltransferases (Nat)"/>
    <property type="match status" value="1"/>
</dbReference>
<dbReference type="PANTHER" id="PTHR36174:SF1">
    <property type="entry name" value="LIPID II:GLYCINE GLYCYLTRANSFERASE"/>
    <property type="match status" value="1"/>
</dbReference>
<proteinExistence type="inferred from homology"/>
<dbReference type="GO" id="GO:0071555">
    <property type="term" value="P:cell wall organization"/>
    <property type="evidence" value="ECO:0007669"/>
    <property type="project" value="UniProtKB-KW"/>
</dbReference>
<reference evidence="8 9" key="1">
    <citation type="submission" date="2016-02" db="EMBL/GenBank/DDBJ databases">
        <title>Genome sequence of Halalkalicoccus paucihalophilus DSM 24557.</title>
        <authorList>
            <person name="Poehlein A."/>
            <person name="Daniel R."/>
        </authorList>
    </citation>
    <scope>NUCLEOTIDE SEQUENCE [LARGE SCALE GENOMIC DNA]</scope>
    <source>
        <strain evidence="8 9">DSM 24557</strain>
    </source>
</reference>
<dbReference type="RefSeq" id="WP_066378972.1">
    <property type="nucleotide sequence ID" value="NZ_LTAZ01000001.1"/>
</dbReference>
<dbReference type="PROSITE" id="PS51191">
    <property type="entry name" value="FEMABX"/>
    <property type="match status" value="1"/>
</dbReference>
<evidence type="ECO:0000256" key="3">
    <source>
        <dbReference type="ARBA" id="ARBA00022960"/>
    </source>
</evidence>
<organism evidence="8 9">
    <name type="scientific">Halalkalicoccus paucihalophilus</name>
    <dbReference type="NCBI Taxonomy" id="1008153"/>
    <lineage>
        <taxon>Archaea</taxon>
        <taxon>Methanobacteriati</taxon>
        <taxon>Methanobacteriota</taxon>
        <taxon>Stenosarchaea group</taxon>
        <taxon>Halobacteria</taxon>
        <taxon>Halobacteriales</taxon>
        <taxon>Halococcaceae</taxon>
        <taxon>Halalkalicoccus</taxon>
    </lineage>
</organism>
<dbReference type="AlphaFoldDB" id="A0A151AJV0"/>
<dbReference type="Pfam" id="PF13480">
    <property type="entry name" value="Acetyltransf_6"/>
    <property type="match status" value="1"/>
</dbReference>
<sequence>MSITVRRASGEELEEWNSYVKRAEAAGPFHQREGISLLADHTGTTLHPLVAYKGQQAVGILPVFEKRKGPFTVVVSPPSHTEVYYLGAALLDTHQLKQRKKERRNRRFAYACHEWTDENLDPDLTHIRTVDRYQDLRPYKEKGYAVEPYYTYVTDLTPSEDDLLMELSSDARSNIRNTDDDEYDIEVGGLSEAKEIIDRVRERHDEQEMAYFIDDEYVTRLYTTFPDGQVKPYTCWNSEGEMAGGIVAIEHKDTVYRWQGGTKGDAEIPVNDLLDWHVMTDAKSRGIERYDLVGANQRRICRYKSKFAPDLATYHGALKRSARAEAVNTARTLVPFR</sequence>
<accession>A0A151AJV0</accession>
<evidence type="ECO:0000256" key="1">
    <source>
        <dbReference type="ARBA" id="ARBA00009943"/>
    </source>
</evidence>
<dbReference type="GO" id="GO:0008360">
    <property type="term" value="P:regulation of cell shape"/>
    <property type="evidence" value="ECO:0007669"/>
    <property type="project" value="UniProtKB-KW"/>
</dbReference>
<comment type="similarity">
    <text evidence="1">Belongs to the FemABX family.</text>
</comment>
<evidence type="ECO:0000256" key="4">
    <source>
        <dbReference type="ARBA" id="ARBA00022984"/>
    </source>
</evidence>
<protein>
    <submittedName>
        <fullName evidence="8">FemAB family protein</fullName>
    </submittedName>
</protein>
<evidence type="ECO:0000256" key="5">
    <source>
        <dbReference type="ARBA" id="ARBA00023315"/>
    </source>
</evidence>
<dbReference type="GO" id="GO:0016755">
    <property type="term" value="F:aminoacyltransferase activity"/>
    <property type="evidence" value="ECO:0007669"/>
    <property type="project" value="InterPro"/>
</dbReference>
<dbReference type="Gene3D" id="3.40.630.30">
    <property type="match status" value="1"/>
</dbReference>
<feature type="domain" description="BioF2-like acetyltransferase" evidence="7">
    <location>
        <begin position="171"/>
        <end position="304"/>
    </location>
</feature>
<dbReference type="InterPro" id="IPR038740">
    <property type="entry name" value="BioF2-like_GNAT_dom"/>
</dbReference>
<name>A0A151AJV0_9EURY</name>